<evidence type="ECO:0008006" key="3">
    <source>
        <dbReference type="Google" id="ProtNLM"/>
    </source>
</evidence>
<dbReference type="InterPro" id="IPR053720">
    <property type="entry name" value="Psm_Assembly_Chaperone"/>
</dbReference>
<dbReference type="PANTHER" id="PTHR31051:SF1">
    <property type="entry name" value="PROTEASOME ASSEMBLY CHAPERONE 3"/>
    <property type="match status" value="1"/>
</dbReference>
<reference evidence="1" key="1">
    <citation type="journal article" date="2020" name="Cell">
        <title>Large-Scale Comparative Analyses of Tick Genomes Elucidate Their Genetic Diversity and Vector Capacities.</title>
        <authorList>
            <consortium name="Tick Genome and Microbiome Consortium (TIGMIC)"/>
            <person name="Jia N."/>
            <person name="Wang J."/>
            <person name="Shi W."/>
            <person name="Du L."/>
            <person name="Sun Y."/>
            <person name="Zhan W."/>
            <person name="Jiang J.F."/>
            <person name="Wang Q."/>
            <person name="Zhang B."/>
            <person name="Ji P."/>
            <person name="Bell-Sakyi L."/>
            <person name="Cui X.M."/>
            <person name="Yuan T.T."/>
            <person name="Jiang B.G."/>
            <person name="Yang W.F."/>
            <person name="Lam T.T."/>
            <person name="Chang Q.C."/>
            <person name="Ding S.J."/>
            <person name="Wang X.J."/>
            <person name="Zhu J.G."/>
            <person name="Ruan X.D."/>
            <person name="Zhao L."/>
            <person name="Wei J.T."/>
            <person name="Ye R.Z."/>
            <person name="Que T.C."/>
            <person name="Du C.H."/>
            <person name="Zhou Y.H."/>
            <person name="Cheng J.X."/>
            <person name="Dai P.F."/>
            <person name="Guo W.B."/>
            <person name="Han X.H."/>
            <person name="Huang E.J."/>
            <person name="Li L.F."/>
            <person name="Wei W."/>
            <person name="Gao Y.C."/>
            <person name="Liu J.Z."/>
            <person name="Shao H.Z."/>
            <person name="Wang X."/>
            <person name="Wang C.C."/>
            <person name="Yang T.C."/>
            <person name="Huo Q.B."/>
            <person name="Li W."/>
            <person name="Chen H.Y."/>
            <person name="Chen S.E."/>
            <person name="Zhou L.G."/>
            <person name="Ni X.B."/>
            <person name="Tian J.H."/>
            <person name="Sheng Y."/>
            <person name="Liu T."/>
            <person name="Pan Y.S."/>
            <person name="Xia L.Y."/>
            <person name="Li J."/>
            <person name="Zhao F."/>
            <person name="Cao W.C."/>
        </authorList>
    </citation>
    <scope>NUCLEOTIDE SEQUENCE</scope>
    <source>
        <strain evidence="1">Rmic-2018</strain>
    </source>
</reference>
<dbReference type="AlphaFoldDB" id="A0A9J6ELI7"/>
<protein>
    <recommendedName>
        <fullName evidence="3">Proteasome assembly chaperone 3</fullName>
    </recommendedName>
</protein>
<name>A0A9J6ELI7_RHIMP</name>
<reference evidence="1" key="2">
    <citation type="submission" date="2021-09" db="EMBL/GenBank/DDBJ databases">
        <authorList>
            <person name="Jia N."/>
            <person name="Wang J."/>
            <person name="Shi W."/>
            <person name="Du L."/>
            <person name="Sun Y."/>
            <person name="Zhan W."/>
            <person name="Jiang J."/>
            <person name="Wang Q."/>
            <person name="Zhang B."/>
            <person name="Ji P."/>
            <person name="Sakyi L.B."/>
            <person name="Cui X."/>
            <person name="Yuan T."/>
            <person name="Jiang B."/>
            <person name="Yang W."/>
            <person name="Lam T.T.-Y."/>
            <person name="Chang Q."/>
            <person name="Ding S."/>
            <person name="Wang X."/>
            <person name="Zhu J."/>
            <person name="Ruan X."/>
            <person name="Zhao L."/>
            <person name="Wei J."/>
            <person name="Que T."/>
            <person name="Du C."/>
            <person name="Cheng J."/>
            <person name="Dai P."/>
            <person name="Han X."/>
            <person name="Huang E."/>
            <person name="Gao Y."/>
            <person name="Liu J."/>
            <person name="Shao H."/>
            <person name="Ye R."/>
            <person name="Li L."/>
            <person name="Wei W."/>
            <person name="Wang X."/>
            <person name="Wang C."/>
            <person name="Huo Q."/>
            <person name="Li W."/>
            <person name="Guo W."/>
            <person name="Chen H."/>
            <person name="Chen S."/>
            <person name="Zhou L."/>
            <person name="Zhou L."/>
            <person name="Ni X."/>
            <person name="Tian J."/>
            <person name="Zhou Y."/>
            <person name="Sheng Y."/>
            <person name="Liu T."/>
            <person name="Pan Y."/>
            <person name="Xia L."/>
            <person name="Li J."/>
            <person name="Zhao F."/>
            <person name="Cao W."/>
        </authorList>
    </citation>
    <scope>NUCLEOTIDE SEQUENCE</scope>
    <source>
        <strain evidence="1">Rmic-2018</strain>
        <tissue evidence="1">Larvae</tissue>
    </source>
</reference>
<dbReference type="PANTHER" id="PTHR31051">
    <property type="entry name" value="PROTEASOME ASSEMBLY CHAPERONE 3"/>
    <property type="match status" value="1"/>
</dbReference>
<dbReference type="EMBL" id="JABSTU010000003">
    <property type="protein sequence ID" value="KAH8035210.1"/>
    <property type="molecule type" value="Genomic_DNA"/>
</dbReference>
<dbReference type="VEuPathDB" id="VectorBase:LOC119180998"/>
<dbReference type="InterPro" id="IPR018788">
    <property type="entry name" value="Proteasome_assmbl_chp_3"/>
</dbReference>
<dbReference type="GO" id="GO:0043248">
    <property type="term" value="P:proteasome assembly"/>
    <property type="evidence" value="ECO:0007669"/>
    <property type="project" value="InterPro"/>
</dbReference>
<dbReference type="Gene3D" id="3.30.230.90">
    <property type="match status" value="1"/>
</dbReference>
<sequence>MDTAKAMSADNGHVFPSLATGFIPSVVASVSIEGCDTDISIMEFTDKLFIVISQYKKLGTLVLVTKDAANCDDPKTLVYTTKVLFGKDEAEVEAAGKNIAKTIETSKTILLSLALKKFSPTIVRSIVSAVVTHLGTLSSTACQNSCTS</sequence>
<comment type="caution">
    <text evidence="1">The sequence shown here is derived from an EMBL/GenBank/DDBJ whole genome shotgun (WGS) entry which is preliminary data.</text>
</comment>
<proteinExistence type="predicted"/>
<accession>A0A9J6ELI7</accession>
<organism evidence="1 2">
    <name type="scientific">Rhipicephalus microplus</name>
    <name type="common">Cattle tick</name>
    <name type="synonym">Boophilus microplus</name>
    <dbReference type="NCBI Taxonomy" id="6941"/>
    <lineage>
        <taxon>Eukaryota</taxon>
        <taxon>Metazoa</taxon>
        <taxon>Ecdysozoa</taxon>
        <taxon>Arthropoda</taxon>
        <taxon>Chelicerata</taxon>
        <taxon>Arachnida</taxon>
        <taxon>Acari</taxon>
        <taxon>Parasitiformes</taxon>
        <taxon>Ixodida</taxon>
        <taxon>Ixodoidea</taxon>
        <taxon>Ixodidae</taxon>
        <taxon>Rhipicephalinae</taxon>
        <taxon>Rhipicephalus</taxon>
        <taxon>Boophilus</taxon>
    </lineage>
</organism>
<gene>
    <name evidence="1" type="ORF">HPB51_004451</name>
</gene>
<dbReference type="Proteomes" id="UP000821866">
    <property type="component" value="Chromosome 11"/>
</dbReference>
<dbReference type="Pfam" id="PF10178">
    <property type="entry name" value="PAC3"/>
    <property type="match status" value="1"/>
</dbReference>
<evidence type="ECO:0000313" key="2">
    <source>
        <dbReference type="Proteomes" id="UP000821866"/>
    </source>
</evidence>
<evidence type="ECO:0000313" key="1">
    <source>
        <dbReference type="EMBL" id="KAH8035210.1"/>
    </source>
</evidence>
<dbReference type="OrthoDB" id="5839at2759"/>
<keyword evidence="2" id="KW-1185">Reference proteome</keyword>
<dbReference type="OMA" id="ANCDDPQ"/>